<dbReference type="PROSITE" id="PS51186">
    <property type="entry name" value="GNAT"/>
    <property type="match status" value="1"/>
</dbReference>
<dbReference type="GO" id="GO:0016747">
    <property type="term" value="F:acyltransferase activity, transferring groups other than amino-acyl groups"/>
    <property type="evidence" value="ECO:0007669"/>
    <property type="project" value="InterPro"/>
</dbReference>
<dbReference type="PANTHER" id="PTHR42919">
    <property type="entry name" value="N-ALPHA-ACETYLTRANSFERASE"/>
    <property type="match status" value="1"/>
</dbReference>
<keyword evidence="5" id="KW-1185">Reference proteome</keyword>
<dbReference type="Gene3D" id="3.40.630.30">
    <property type="match status" value="1"/>
</dbReference>
<dbReference type="SUPFAM" id="SSF55729">
    <property type="entry name" value="Acyl-CoA N-acyltransferases (Nat)"/>
    <property type="match status" value="1"/>
</dbReference>
<dbReference type="InterPro" id="IPR000182">
    <property type="entry name" value="GNAT_dom"/>
</dbReference>
<evidence type="ECO:0000256" key="2">
    <source>
        <dbReference type="ARBA" id="ARBA00023315"/>
    </source>
</evidence>
<proteinExistence type="predicted"/>
<comment type="caution">
    <text evidence="4">The sequence shown here is derived from an EMBL/GenBank/DDBJ whole genome shotgun (WGS) entry which is preliminary data.</text>
</comment>
<keyword evidence="1" id="KW-0808">Transferase</keyword>
<dbReference type="EMBL" id="JACVEL010000001">
    <property type="protein sequence ID" value="MBC9811435.1"/>
    <property type="molecule type" value="Genomic_DNA"/>
</dbReference>
<gene>
    <name evidence="4" type="ORF">H9Y05_03000</name>
</gene>
<organism evidence="4 5">
    <name type="scientific">Taishania pollutisoli</name>
    <dbReference type="NCBI Taxonomy" id="2766479"/>
    <lineage>
        <taxon>Bacteria</taxon>
        <taxon>Pseudomonadati</taxon>
        <taxon>Bacteroidota</taxon>
        <taxon>Flavobacteriia</taxon>
        <taxon>Flavobacteriales</taxon>
        <taxon>Crocinitomicaceae</taxon>
        <taxon>Taishania</taxon>
    </lineage>
</organism>
<feature type="domain" description="N-acetyltransferase" evidence="3">
    <location>
        <begin position="4"/>
        <end position="173"/>
    </location>
</feature>
<dbReference type="PANTHER" id="PTHR42919:SF8">
    <property type="entry name" value="N-ALPHA-ACETYLTRANSFERASE 50"/>
    <property type="match status" value="1"/>
</dbReference>
<evidence type="ECO:0000313" key="5">
    <source>
        <dbReference type="Proteomes" id="UP000652681"/>
    </source>
</evidence>
<reference evidence="4" key="1">
    <citation type="submission" date="2020-09" db="EMBL/GenBank/DDBJ databases">
        <title>Taishania pollutisoli gen. nov., sp. nov., Isolated from Tetrabromobisphenol A-Contaminated Soil.</title>
        <authorList>
            <person name="Chen Q."/>
        </authorList>
    </citation>
    <scope>NUCLEOTIDE SEQUENCE</scope>
    <source>
        <strain evidence="4">CZZ-1</strain>
    </source>
</reference>
<name>A0A8J6PDJ8_9FLAO</name>
<dbReference type="InterPro" id="IPR016181">
    <property type="entry name" value="Acyl_CoA_acyltransferase"/>
</dbReference>
<evidence type="ECO:0000313" key="4">
    <source>
        <dbReference type="EMBL" id="MBC9811435.1"/>
    </source>
</evidence>
<evidence type="ECO:0000256" key="1">
    <source>
        <dbReference type="ARBA" id="ARBA00022679"/>
    </source>
</evidence>
<keyword evidence="2" id="KW-0012">Acyltransferase</keyword>
<dbReference type="Proteomes" id="UP000652681">
    <property type="component" value="Unassembled WGS sequence"/>
</dbReference>
<dbReference type="Pfam" id="PF00583">
    <property type="entry name" value="Acetyltransf_1"/>
    <property type="match status" value="1"/>
</dbReference>
<dbReference type="AlphaFoldDB" id="A0A8J6PDJ8"/>
<dbReference type="CDD" id="cd04301">
    <property type="entry name" value="NAT_SF"/>
    <property type="match status" value="1"/>
</dbReference>
<dbReference type="RefSeq" id="WP_163490628.1">
    <property type="nucleotide sequence ID" value="NZ_JACVEL010000001.1"/>
</dbReference>
<protein>
    <submittedName>
        <fullName evidence="4">GNAT family N-acetyltransferase</fullName>
    </submittedName>
</protein>
<evidence type="ECO:0000259" key="3">
    <source>
        <dbReference type="PROSITE" id="PS51186"/>
    </source>
</evidence>
<dbReference type="InterPro" id="IPR051556">
    <property type="entry name" value="N-term/lysine_N-AcTrnsfr"/>
</dbReference>
<accession>A0A8J6PDJ8</accession>
<sequence length="176" mass="20305">MEELELTQVTLEELPLLQEIGRATFSETFSSYNSAENMDNYLEEGFSVQKLTEELNNKHSVFYFARLGGSVIGYLKVNFGGAQTELQDSNALEIERIYVLRAYHGKRVGQVVYEKAMELAEQRNVDYVWLGVWEENPRAINFYQKNGFVAFDKHVFKLGKDEQTDLLMKKVLKTGK</sequence>